<reference evidence="1 2" key="1">
    <citation type="journal article" date="2023" name="G3 (Bethesda)">
        <title>A chromosome-length genome assembly and annotation of blackberry (Rubus argutus, cv. 'Hillquist').</title>
        <authorList>
            <person name="Bruna T."/>
            <person name="Aryal R."/>
            <person name="Dudchenko O."/>
            <person name="Sargent D.J."/>
            <person name="Mead D."/>
            <person name="Buti M."/>
            <person name="Cavallini A."/>
            <person name="Hytonen T."/>
            <person name="Andres J."/>
            <person name="Pham M."/>
            <person name="Weisz D."/>
            <person name="Mascagni F."/>
            <person name="Usai G."/>
            <person name="Natali L."/>
            <person name="Bassil N."/>
            <person name="Fernandez G.E."/>
            <person name="Lomsadze A."/>
            <person name="Armour M."/>
            <person name="Olukolu B."/>
            <person name="Poorten T."/>
            <person name="Britton C."/>
            <person name="Davik J."/>
            <person name="Ashrafi H."/>
            <person name="Aiden E.L."/>
            <person name="Borodovsky M."/>
            <person name="Worthington M."/>
        </authorList>
    </citation>
    <scope>NUCLEOTIDE SEQUENCE [LARGE SCALE GENOMIC DNA]</scope>
    <source>
        <strain evidence="1">PI 553951</strain>
    </source>
</reference>
<organism evidence="1 2">
    <name type="scientific">Rubus argutus</name>
    <name type="common">Southern blackberry</name>
    <dbReference type="NCBI Taxonomy" id="59490"/>
    <lineage>
        <taxon>Eukaryota</taxon>
        <taxon>Viridiplantae</taxon>
        <taxon>Streptophyta</taxon>
        <taxon>Embryophyta</taxon>
        <taxon>Tracheophyta</taxon>
        <taxon>Spermatophyta</taxon>
        <taxon>Magnoliopsida</taxon>
        <taxon>eudicotyledons</taxon>
        <taxon>Gunneridae</taxon>
        <taxon>Pentapetalae</taxon>
        <taxon>rosids</taxon>
        <taxon>fabids</taxon>
        <taxon>Rosales</taxon>
        <taxon>Rosaceae</taxon>
        <taxon>Rosoideae</taxon>
        <taxon>Rosoideae incertae sedis</taxon>
        <taxon>Rubus</taxon>
    </lineage>
</organism>
<name>A0AAW1XYR5_RUBAR</name>
<evidence type="ECO:0000313" key="1">
    <source>
        <dbReference type="EMBL" id="KAK9941814.1"/>
    </source>
</evidence>
<proteinExistence type="predicted"/>
<gene>
    <name evidence="1" type="ORF">M0R45_007508</name>
</gene>
<accession>A0AAW1XYR5</accession>
<dbReference type="AlphaFoldDB" id="A0AAW1XYR5"/>
<evidence type="ECO:0000313" key="2">
    <source>
        <dbReference type="Proteomes" id="UP001457282"/>
    </source>
</evidence>
<comment type="caution">
    <text evidence="1">The sequence shown here is derived from an EMBL/GenBank/DDBJ whole genome shotgun (WGS) entry which is preliminary data.</text>
</comment>
<protein>
    <submittedName>
        <fullName evidence="1">Uncharacterized protein</fullName>
    </submittedName>
</protein>
<dbReference type="Proteomes" id="UP001457282">
    <property type="component" value="Unassembled WGS sequence"/>
</dbReference>
<keyword evidence="2" id="KW-1185">Reference proteome</keyword>
<sequence length="147" mass="16172">MSALILLSFFSLSRREREQQLGSNRRHDEEHGQGRAGIDAVLGQRGARQGVSRCGVVIWATVATSTAVEKPWRVGLLRAAATGMDDLRRRWTCGETGSGQNRQQRAWALNGAAVQGNSGDAEGRCDINRRGWGSRNEQNTGNIVRQR</sequence>
<dbReference type="EMBL" id="JBEDUW010000002">
    <property type="protein sequence ID" value="KAK9941814.1"/>
    <property type="molecule type" value="Genomic_DNA"/>
</dbReference>